<dbReference type="SMART" id="SM00421">
    <property type="entry name" value="HTH_LUXR"/>
    <property type="match status" value="1"/>
</dbReference>
<feature type="modified residue" description="4-aspartylphosphate" evidence="5">
    <location>
        <position position="81"/>
    </location>
</feature>
<dbReference type="SUPFAM" id="SSF52172">
    <property type="entry name" value="CheY-like"/>
    <property type="match status" value="1"/>
</dbReference>
<evidence type="ECO:0000256" key="1">
    <source>
        <dbReference type="ARBA" id="ARBA00022553"/>
    </source>
</evidence>
<dbReference type="InterPro" id="IPR000792">
    <property type="entry name" value="Tscrpt_reg_LuxR_C"/>
</dbReference>
<dbReference type="GO" id="GO:0000160">
    <property type="term" value="P:phosphorelay signal transduction system"/>
    <property type="evidence" value="ECO:0007669"/>
    <property type="project" value="InterPro"/>
</dbReference>
<dbReference type="InterPro" id="IPR058245">
    <property type="entry name" value="NreC/VraR/RcsB-like_REC"/>
</dbReference>
<feature type="compositionally biased region" description="Polar residues" evidence="6">
    <location>
        <begin position="1"/>
        <end position="11"/>
    </location>
</feature>
<dbReference type="InterPro" id="IPR011006">
    <property type="entry name" value="CheY-like_superfamily"/>
</dbReference>
<organism evidence="9 10">
    <name type="scientific">Helcobacillus massiliensis</name>
    <dbReference type="NCBI Taxonomy" id="521392"/>
    <lineage>
        <taxon>Bacteria</taxon>
        <taxon>Bacillati</taxon>
        <taxon>Actinomycetota</taxon>
        <taxon>Actinomycetes</taxon>
        <taxon>Micrococcales</taxon>
        <taxon>Dermabacteraceae</taxon>
        <taxon>Helcobacillus</taxon>
    </lineage>
</organism>
<dbReference type="InterPro" id="IPR039420">
    <property type="entry name" value="WalR-like"/>
</dbReference>
<dbReference type="GO" id="GO:0006355">
    <property type="term" value="P:regulation of DNA-templated transcription"/>
    <property type="evidence" value="ECO:0007669"/>
    <property type="project" value="InterPro"/>
</dbReference>
<dbReference type="EMBL" id="JACHWP010000003">
    <property type="protein sequence ID" value="MBB3023221.1"/>
    <property type="molecule type" value="Genomic_DNA"/>
</dbReference>
<dbReference type="Gene3D" id="3.40.50.2300">
    <property type="match status" value="1"/>
</dbReference>
<name>A0A839QZ33_9MICO</name>
<dbReference type="Proteomes" id="UP000568050">
    <property type="component" value="Unassembled WGS sequence"/>
</dbReference>
<keyword evidence="10" id="KW-1185">Reference proteome</keyword>
<feature type="domain" description="Response regulatory" evidence="8">
    <location>
        <begin position="30"/>
        <end position="150"/>
    </location>
</feature>
<keyword evidence="4" id="KW-0804">Transcription</keyword>
<evidence type="ECO:0000256" key="6">
    <source>
        <dbReference type="SAM" id="MobiDB-lite"/>
    </source>
</evidence>
<dbReference type="CDD" id="cd17535">
    <property type="entry name" value="REC_NarL-like"/>
    <property type="match status" value="1"/>
</dbReference>
<evidence type="ECO:0000313" key="9">
    <source>
        <dbReference type="EMBL" id="MBB3023221.1"/>
    </source>
</evidence>
<comment type="caution">
    <text evidence="9">The sequence shown here is derived from an EMBL/GenBank/DDBJ whole genome shotgun (WGS) entry which is preliminary data.</text>
</comment>
<evidence type="ECO:0000256" key="3">
    <source>
        <dbReference type="ARBA" id="ARBA00023125"/>
    </source>
</evidence>
<keyword evidence="2" id="KW-0805">Transcription regulation</keyword>
<dbReference type="AlphaFoldDB" id="A0A839QZ33"/>
<reference evidence="9 10" key="1">
    <citation type="submission" date="2020-08" db="EMBL/GenBank/DDBJ databases">
        <title>Sequencing the genomes of 1000 actinobacteria strains.</title>
        <authorList>
            <person name="Klenk H.-P."/>
        </authorList>
    </citation>
    <scope>NUCLEOTIDE SEQUENCE [LARGE SCALE GENOMIC DNA]</scope>
    <source>
        <strain evidence="9 10">DSM 23040</strain>
    </source>
</reference>
<feature type="region of interest" description="Disordered" evidence="6">
    <location>
        <begin position="1"/>
        <end position="24"/>
    </location>
</feature>
<dbReference type="PANTHER" id="PTHR43214">
    <property type="entry name" value="TWO-COMPONENT RESPONSE REGULATOR"/>
    <property type="match status" value="1"/>
</dbReference>
<evidence type="ECO:0000256" key="5">
    <source>
        <dbReference type="PROSITE-ProRule" id="PRU00169"/>
    </source>
</evidence>
<dbReference type="PANTHER" id="PTHR43214:SF24">
    <property type="entry name" value="TRANSCRIPTIONAL REGULATORY PROTEIN NARL-RELATED"/>
    <property type="match status" value="1"/>
</dbReference>
<evidence type="ECO:0000256" key="2">
    <source>
        <dbReference type="ARBA" id="ARBA00023015"/>
    </source>
</evidence>
<dbReference type="InterPro" id="IPR016032">
    <property type="entry name" value="Sig_transdc_resp-reg_C-effctor"/>
</dbReference>
<dbReference type="SMART" id="SM00448">
    <property type="entry name" value="REC"/>
    <property type="match status" value="1"/>
</dbReference>
<dbReference type="GO" id="GO:0003677">
    <property type="term" value="F:DNA binding"/>
    <property type="evidence" value="ECO:0007669"/>
    <property type="project" value="UniProtKB-KW"/>
</dbReference>
<dbReference type="CDD" id="cd06170">
    <property type="entry name" value="LuxR_C_like"/>
    <property type="match status" value="1"/>
</dbReference>
<keyword evidence="1 5" id="KW-0597">Phosphoprotein</keyword>
<dbReference type="PRINTS" id="PR00038">
    <property type="entry name" value="HTHLUXR"/>
</dbReference>
<dbReference type="Pfam" id="PF00196">
    <property type="entry name" value="GerE"/>
    <property type="match status" value="1"/>
</dbReference>
<dbReference type="PROSITE" id="PS00622">
    <property type="entry name" value="HTH_LUXR_1"/>
    <property type="match status" value="1"/>
</dbReference>
<gene>
    <name evidence="9" type="ORF">FHX50_001506</name>
</gene>
<keyword evidence="3 9" id="KW-0238">DNA-binding</keyword>
<dbReference type="InterPro" id="IPR001789">
    <property type="entry name" value="Sig_transdc_resp-reg_receiver"/>
</dbReference>
<accession>A0A839QZ33</accession>
<protein>
    <submittedName>
        <fullName evidence="9">DNA-binding NarL/FixJ family response regulator</fullName>
    </submittedName>
</protein>
<feature type="domain" description="HTH luxR-type" evidence="7">
    <location>
        <begin position="189"/>
        <end position="254"/>
    </location>
</feature>
<evidence type="ECO:0000313" key="10">
    <source>
        <dbReference type="Proteomes" id="UP000568050"/>
    </source>
</evidence>
<proteinExistence type="predicted"/>
<evidence type="ECO:0000259" key="7">
    <source>
        <dbReference type="PROSITE" id="PS50043"/>
    </source>
</evidence>
<evidence type="ECO:0000259" key="8">
    <source>
        <dbReference type="PROSITE" id="PS50110"/>
    </source>
</evidence>
<dbReference type="PROSITE" id="PS50043">
    <property type="entry name" value="HTH_LUXR_2"/>
    <property type="match status" value="1"/>
</dbReference>
<sequence length="261" mass="27750">MSSAPEKNTPTAAPGTGPSEGGADAAAPIRVAIVDDQPMVREGFSAILAAQPDMEVVGTAADGFQAVRLAQSSPLDVILMDIRMPQMDGLEAMRRIFAEHGADADAPRIIILTTFDADDYVFTALRDGASGFLLKDAAVPELLNAVRVVHEGGALLAPSITQRVIADYAADPERKWTPSDDSGQPRSDAAAAYDTLTEREQGVLQLIAAGRSNAEIGAELFLAEPTVKTHVSRILQKLDLRDRTQIVVFAYENGLVRSAGR</sequence>
<evidence type="ECO:0000256" key="4">
    <source>
        <dbReference type="ARBA" id="ARBA00023163"/>
    </source>
</evidence>
<dbReference type="RefSeq" id="WP_183376205.1">
    <property type="nucleotide sequence ID" value="NZ_CBCSFZ010000061.1"/>
</dbReference>
<dbReference type="Pfam" id="PF00072">
    <property type="entry name" value="Response_reg"/>
    <property type="match status" value="1"/>
</dbReference>
<dbReference type="PROSITE" id="PS50110">
    <property type="entry name" value="RESPONSE_REGULATORY"/>
    <property type="match status" value="1"/>
</dbReference>
<dbReference type="SUPFAM" id="SSF46894">
    <property type="entry name" value="C-terminal effector domain of the bipartite response regulators"/>
    <property type="match status" value="1"/>
</dbReference>